<dbReference type="RefSeq" id="WP_139592066.1">
    <property type="nucleotide sequence ID" value="NZ_CP040825.1"/>
</dbReference>
<comment type="catalytic activity">
    <reaction evidence="1 10">
        <text>Hydrolyzes single-stranded DNA or mismatched double-stranded DNA and polynucleotides, releasing free uracil.</text>
        <dbReference type="EC" id="3.2.2.27"/>
    </reaction>
</comment>
<dbReference type="PROSITE" id="PS00130">
    <property type="entry name" value="U_DNA_GLYCOSYLASE"/>
    <property type="match status" value="1"/>
</dbReference>
<dbReference type="NCBIfam" id="NF003592">
    <property type="entry name" value="PRK05254.1-5"/>
    <property type="match status" value="1"/>
</dbReference>
<feature type="active site" description="Proton acceptor" evidence="9">
    <location>
        <position position="61"/>
    </location>
</feature>
<comment type="similarity">
    <text evidence="3 10">Belongs to the uracil-DNA glycosylase (UDG) superfamily. UNG family.</text>
</comment>
<dbReference type="PANTHER" id="PTHR11264">
    <property type="entry name" value="URACIL-DNA GLYCOSYLASE"/>
    <property type="match status" value="1"/>
</dbReference>
<evidence type="ECO:0000256" key="6">
    <source>
        <dbReference type="ARBA" id="ARBA00022801"/>
    </source>
</evidence>
<evidence type="ECO:0000259" key="11">
    <source>
        <dbReference type="SMART" id="SM00986"/>
    </source>
</evidence>
<dbReference type="CDD" id="cd10027">
    <property type="entry name" value="UDG-F1-like"/>
    <property type="match status" value="1"/>
</dbReference>
<protein>
    <recommendedName>
        <fullName evidence="4 8">Uracil-DNA glycosylase</fullName>
        <ecNumber evidence="4 8">3.2.2.27</ecNumber>
    </recommendedName>
</protein>
<evidence type="ECO:0000256" key="10">
    <source>
        <dbReference type="RuleBase" id="RU003780"/>
    </source>
</evidence>
<evidence type="ECO:0000313" key="13">
    <source>
        <dbReference type="Proteomes" id="UP000305457"/>
    </source>
</evidence>
<dbReference type="AlphaFoldDB" id="A0A5B7XXE2"/>
<evidence type="ECO:0000256" key="2">
    <source>
        <dbReference type="ARBA" id="ARBA00002631"/>
    </source>
</evidence>
<dbReference type="EC" id="3.2.2.27" evidence="4 8"/>
<dbReference type="GO" id="GO:0005737">
    <property type="term" value="C:cytoplasm"/>
    <property type="evidence" value="ECO:0007669"/>
    <property type="project" value="UniProtKB-UniRule"/>
</dbReference>
<dbReference type="InterPro" id="IPR036895">
    <property type="entry name" value="Uracil-DNA_glycosylase-like_sf"/>
</dbReference>
<dbReference type="InterPro" id="IPR005122">
    <property type="entry name" value="Uracil-DNA_glycosylase-like"/>
</dbReference>
<accession>A0A5B7XXE2</accession>
<keyword evidence="7 10" id="KW-0234">DNA repair</keyword>
<evidence type="ECO:0000256" key="5">
    <source>
        <dbReference type="ARBA" id="ARBA00022763"/>
    </source>
</evidence>
<dbReference type="InterPro" id="IPR018085">
    <property type="entry name" value="Ura-DNA_Glyclase_AS"/>
</dbReference>
<evidence type="ECO:0000256" key="7">
    <source>
        <dbReference type="ARBA" id="ARBA00023204"/>
    </source>
</evidence>
<dbReference type="SMART" id="SM00986">
    <property type="entry name" value="UDG"/>
    <property type="match status" value="1"/>
</dbReference>
<keyword evidence="5 10" id="KW-0227">DNA damage</keyword>
<evidence type="ECO:0000313" key="12">
    <source>
        <dbReference type="EMBL" id="QCZ36583.1"/>
    </source>
</evidence>
<sequence>MKDSFLNILQSEGKKPYFQTIITKLQQAEKDGQIYPYQENIFRAFDYFQTKDTKVVILGQDPYHTHGVADGLAFSTRHDKKTPSLSNLFKELKSDYPKVKLNTTSLVNWAKQGVLLLNTVLTVTEGKPNSHKDFGWQFFTKKVLQEVLIDNPNVIIVALGKEAQKFVSDLNINTDNLIETSHPSPYSYSKGLQGFKLFKKLIKN</sequence>
<dbReference type="GO" id="GO:0097510">
    <property type="term" value="P:base-excision repair, AP site formation via deaminated base removal"/>
    <property type="evidence" value="ECO:0007669"/>
    <property type="project" value="TreeGrafter"/>
</dbReference>
<evidence type="ECO:0000256" key="9">
    <source>
        <dbReference type="PROSITE-ProRule" id="PRU10072"/>
    </source>
</evidence>
<dbReference type="SUPFAM" id="SSF52141">
    <property type="entry name" value="Uracil-DNA glycosylase-like"/>
    <property type="match status" value="1"/>
</dbReference>
<dbReference type="KEGG" id="mnh:FG904_00935"/>
<evidence type="ECO:0000256" key="1">
    <source>
        <dbReference type="ARBA" id="ARBA00001400"/>
    </source>
</evidence>
<keyword evidence="12" id="KW-0326">Glycosidase</keyword>
<keyword evidence="6 10" id="KW-0378">Hydrolase</keyword>
<proteinExistence type="inferred from homology"/>
<name>A0A5B7XXE2_9MOLU</name>
<dbReference type="GO" id="GO:0004844">
    <property type="term" value="F:uracil DNA N-glycosylase activity"/>
    <property type="evidence" value="ECO:0007669"/>
    <property type="project" value="UniProtKB-UniRule"/>
</dbReference>
<dbReference type="Pfam" id="PF03167">
    <property type="entry name" value="UDG"/>
    <property type="match status" value="1"/>
</dbReference>
<dbReference type="NCBIfam" id="TIGR00628">
    <property type="entry name" value="ung"/>
    <property type="match status" value="1"/>
</dbReference>
<dbReference type="Proteomes" id="UP000305457">
    <property type="component" value="Chromosome"/>
</dbReference>
<comment type="function">
    <text evidence="2 10">Excises uracil residues from the DNA which can arise as a result of misincorporation of dUMP residues by DNA polymerase or due to deamination of cytosine.</text>
</comment>
<gene>
    <name evidence="12" type="ORF">FG904_00935</name>
</gene>
<feature type="domain" description="Uracil-DNA glycosylase-like" evidence="11">
    <location>
        <begin position="45"/>
        <end position="202"/>
    </location>
</feature>
<dbReference type="InterPro" id="IPR002043">
    <property type="entry name" value="UDG_fam1"/>
</dbReference>
<evidence type="ECO:0000256" key="3">
    <source>
        <dbReference type="ARBA" id="ARBA00008184"/>
    </source>
</evidence>
<dbReference type="EMBL" id="CP040825">
    <property type="protein sequence ID" value="QCZ36583.1"/>
    <property type="molecule type" value="Genomic_DNA"/>
</dbReference>
<dbReference type="Gene3D" id="3.40.470.10">
    <property type="entry name" value="Uracil-DNA glycosylase-like domain"/>
    <property type="match status" value="1"/>
</dbReference>
<reference evidence="12 13" key="1">
    <citation type="submission" date="2019-06" db="EMBL/GenBank/DDBJ databases">
        <title>Mycoplasma sp. 2F1A isolated from ostrich.</title>
        <authorList>
            <person name="Spergser J."/>
        </authorList>
    </citation>
    <scope>NUCLEOTIDE SEQUENCE [LARGE SCALE GENOMIC DNA]</scope>
    <source>
        <strain evidence="12 13">2F1A</strain>
    </source>
</reference>
<dbReference type="SMART" id="SM00987">
    <property type="entry name" value="UreE_C"/>
    <property type="match status" value="1"/>
</dbReference>
<evidence type="ECO:0000256" key="8">
    <source>
        <dbReference type="NCBIfam" id="TIGR00628"/>
    </source>
</evidence>
<organism evidence="12 13">
    <name type="scientific">Mycoplasma nasistruthionis</name>
    <dbReference type="NCBI Taxonomy" id="353852"/>
    <lineage>
        <taxon>Bacteria</taxon>
        <taxon>Bacillati</taxon>
        <taxon>Mycoplasmatota</taxon>
        <taxon>Mollicutes</taxon>
        <taxon>Mycoplasmataceae</taxon>
        <taxon>Mycoplasma</taxon>
    </lineage>
</organism>
<dbReference type="PANTHER" id="PTHR11264:SF0">
    <property type="entry name" value="URACIL-DNA GLYCOSYLASE"/>
    <property type="match status" value="1"/>
</dbReference>
<evidence type="ECO:0000256" key="4">
    <source>
        <dbReference type="ARBA" id="ARBA00012030"/>
    </source>
</evidence>